<name>A0A2N9P7E3_9FLAO</name>
<dbReference type="RefSeq" id="WP_105195299.1">
    <property type="nucleotide sequence ID" value="NZ_OLKH01000050.1"/>
</dbReference>
<evidence type="ECO:0000313" key="1">
    <source>
        <dbReference type="EMBL" id="SPE76260.1"/>
    </source>
</evidence>
<dbReference type="Proteomes" id="UP000238180">
    <property type="component" value="Unassembled WGS sequence"/>
</dbReference>
<sequence>MEDILKNIETEILEYYNAFFEDNTDDYNENKRIKNKLKDYILNNFSDNKKVREALYLLANHTGCAEDSEIAEEILDYLFENKIITQNEIDFFYSNSNLKRWE</sequence>
<gene>
    <name evidence="1" type="ORF">FLACOL_00238</name>
</gene>
<reference evidence="1 2" key="1">
    <citation type="submission" date="2018-02" db="EMBL/GenBank/DDBJ databases">
        <authorList>
            <person name="Cohen D.B."/>
            <person name="Kent A.D."/>
        </authorList>
    </citation>
    <scope>NUCLEOTIDE SEQUENCE [LARGE SCALE GENOMIC DNA]</scope>
    <source>
        <strain evidence="1">CIP109753</strain>
    </source>
</reference>
<dbReference type="EMBL" id="OLKH01000050">
    <property type="protein sequence ID" value="SPE76260.1"/>
    <property type="molecule type" value="Genomic_DNA"/>
</dbReference>
<dbReference type="AlphaFoldDB" id="A0A2N9P7E3"/>
<organism evidence="1 2">
    <name type="scientific">Flavobacterium columnare</name>
    <dbReference type="NCBI Taxonomy" id="996"/>
    <lineage>
        <taxon>Bacteria</taxon>
        <taxon>Pseudomonadati</taxon>
        <taxon>Bacteroidota</taxon>
        <taxon>Flavobacteriia</taxon>
        <taxon>Flavobacteriales</taxon>
        <taxon>Flavobacteriaceae</taxon>
        <taxon>Flavobacterium</taxon>
    </lineage>
</organism>
<accession>A0A2N9P7E3</accession>
<protein>
    <submittedName>
        <fullName evidence="1">Uncharacterized protein</fullName>
    </submittedName>
</protein>
<evidence type="ECO:0000313" key="2">
    <source>
        <dbReference type="Proteomes" id="UP000238180"/>
    </source>
</evidence>
<proteinExistence type="predicted"/>